<evidence type="ECO:0000313" key="2">
    <source>
        <dbReference type="Proteomes" id="UP000198379"/>
    </source>
</evidence>
<evidence type="ECO:0000313" key="1">
    <source>
        <dbReference type="EMBL" id="SNR75598.1"/>
    </source>
</evidence>
<gene>
    <name evidence="1" type="ORF">SAMN06265376_102425</name>
</gene>
<name>A0A238YY05_9FLAO</name>
<organism evidence="1 2">
    <name type="scientific">Dokdonia pacifica</name>
    <dbReference type="NCBI Taxonomy" id="1627892"/>
    <lineage>
        <taxon>Bacteria</taxon>
        <taxon>Pseudomonadati</taxon>
        <taxon>Bacteroidota</taxon>
        <taxon>Flavobacteriia</taxon>
        <taxon>Flavobacteriales</taxon>
        <taxon>Flavobacteriaceae</taxon>
        <taxon>Dokdonia</taxon>
    </lineage>
</organism>
<dbReference type="RefSeq" id="WP_089371169.1">
    <property type="nucleotide sequence ID" value="NZ_BMEP01000001.1"/>
</dbReference>
<proteinExistence type="predicted"/>
<sequence>MKKQLTFLIGILICFVSCNFSEKEKKAEIKITKPIVEEKSKKNIEEQKKENYQFVENDSIAHLWQSELESLTKSFSGFIVKTKLKQNNHDETQTDTIKTLTFDKSIIEVYSTDGFYAVWSADIKNSELPIWSYVKVGMKKYQLEKTLANRLKSDTIRLGNLEQTSVFEFYFSDDELDQVKFEGYVD</sequence>
<dbReference type="EMBL" id="FZNY01000002">
    <property type="protein sequence ID" value="SNR75598.1"/>
    <property type="molecule type" value="Genomic_DNA"/>
</dbReference>
<dbReference type="OrthoDB" id="1447344at2"/>
<dbReference type="Proteomes" id="UP000198379">
    <property type="component" value="Unassembled WGS sequence"/>
</dbReference>
<accession>A0A238YY05</accession>
<protein>
    <submittedName>
        <fullName evidence="1">Uncharacterized protein</fullName>
    </submittedName>
</protein>
<reference evidence="1 2" key="1">
    <citation type="submission" date="2017-06" db="EMBL/GenBank/DDBJ databases">
        <authorList>
            <person name="Kim H.J."/>
            <person name="Triplett B.A."/>
        </authorList>
    </citation>
    <scope>NUCLEOTIDE SEQUENCE [LARGE SCALE GENOMIC DNA]</scope>
    <source>
        <strain evidence="1 2">DSM 25597</strain>
    </source>
</reference>
<keyword evidence="2" id="KW-1185">Reference proteome</keyword>
<dbReference type="AlphaFoldDB" id="A0A238YY05"/>